<reference evidence="2" key="1">
    <citation type="submission" date="2021-01" db="EMBL/GenBank/DDBJ databases">
        <authorList>
            <person name="Corre E."/>
            <person name="Pelletier E."/>
            <person name="Niang G."/>
            <person name="Scheremetjew M."/>
            <person name="Finn R."/>
            <person name="Kale V."/>
            <person name="Holt S."/>
            <person name="Cochrane G."/>
            <person name="Meng A."/>
            <person name="Brown T."/>
            <person name="Cohen L."/>
        </authorList>
    </citation>
    <scope>NUCLEOTIDE SEQUENCE</scope>
    <source>
        <strain evidence="2">UIO037</strain>
    </source>
</reference>
<protein>
    <submittedName>
        <fullName evidence="2">Uncharacterized protein</fullName>
    </submittedName>
</protein>
<dbReference type="EMBL" id="HBKO01042857">
    <property type="protein sequence ID" value="CAE2298035.1"/>
    <property type="molecule type" value="Transcribed_RNA"/>
</dbReference>
<dbReference type="AlphaFoldDB" id="A0A7S4KKT0"/>
<feature type="region of interest" description="Disordered" evidence="1">
    <location>
        <begin position="1"/>
        <end position="50"/>
    </location>
</feature>
<sequence>MIWRGFGAAPPPGARVRGPITHGRRDHTEHTALKHSAEHRRQSDGRSNRQKCTSQYILWHKCNGATAASDSATVRCPAPNALAVHTGSKFNPGATKTHVRATP</sequence>
<feature type="compositionally biased region" description="Basic and acidic residues" evidence="1">
    <location>
        <begin position="26"/>
        <end position="47"/>
    </location>
</feature>
<name>A0A7S4KKT0_9EUKA</name>
<organism evidence="2">
    <name type="scientific">Prymnesium polylepis</name>
    <dbReference type="NCBI Taxonomy" id="72548"/>
    <lineage>
        <taxon>Eukaryota</taxon>
        <taxon>Haptista</taxon>
        <taxon>Haptophyta</taxon>
        <taxon>Prymnesiophyceae</taxon>
        <taxon>Prymnesiales</taxon>
        <taxon>Prymnesiaceae</taxon>
        <taxon>Prymnesium</taxon>
    </lineage>
</organism>
<evidence type="ECO:0000256" key="1">
    <source>
        <dbReference type="SAM" id="MobiDB-lite"/>
    </source>
</evidence>
<proteinExistence type="predicted"/>
<feature type="compositionally biased region" description="Low complexity" evidence="1">
    <location>
        <begin position="1"/>
        <end position="19"/>
    </location>
</feature>
<accession>A0A7S4KKT0</accession>
<gene>
    <name evidence="2" type="ORF">CPOL0286_LOCUS19747</name>
</gene>
<evidence type="ECO:0000313" key="2">
    <source>
        <dbReference type="EMBL" id="CAE2298035.1"/>
    </source>
</evidence>